<feature type="transmembrane region" description="Helical" evidence="8">
    <location>
        <begin position="290"/>
        <end position="308"/>
    </location>
</feature>
<feature type="region of interest" description="Disordered" evidence="7">
    <location>
        <begin position="409"/>
        <end position="447"/>
    </location>
</feature>
<organism evidence="10 11">
    <name type="scientific">Streptomyces monashensis</name>
    <dbReference type="NCBI Taxonomy" id="1678012"/>
    <lineage>
        <taxon>Bacteria</taxon>
        <taxon>Bacillati</taxon>
        <taxon>Actinomycetota</taxon>
        <taxon>Actinomycetes</taxon>
        <taxon>Kitasatosporales</taxon>
        <taxon>Streptomycetaceae</taxon>
        <taxon>Streptomyces</taxon>
    </lineage>
</organism>
<comment type="subcellular location">
    <subcellularLocation>
        <location evidence="1">Cell membrane</location>
        <topology evidence="1">Multi-pass membrane protein</topology>
    </subcellularLocation>
</comment>
<evidence type="ECO:0000256" key="4">
    <source>
        <dbReference type="ARBA" id="ARBA00022692"/>
    </source>
</evidence>
<keyword evidence="5 8" id="KW-1133">Transmembrane helix</keyword>
<keyword evidence="11" id="KW-1185">Reference proteome</keyword>
<dbReference type="Gene3D" id="1.20.1250.20">
    <property type="entry name" value="MFS general substrate transporter like domains"/>
    <property type="match status" value="1"/>
</dbReference>
<evidence type="ECO:0000256" key="3">
    <source>
        <dbReference type="ARBA" id="ARBA00022475"/>
    </source>
</evidence>
<feature type="transmembrane region" description="Helical" evidence="8">
    <location>
        <begin position="382"/>
        <end position="400"/>
    </location>
</feature>
<dbReference type="EMBL" id="MLYO01000077">
    <property type="protein sequence ID" value="OIJ92991.1"/>
    <property type="molecule type" value="Genomic_DNA"/>
</dbReference>
<keyword evidence="4 8" id="KW-0812">Transmembrane</keyword>
<gene>
    <name evidence="10" type="ORF">BIV23_38225</name>
</gene>
<dbReference type="RefSeq" id="WP_071385590.1">
    <property type="nucleotide sequence ID" value="NZ_MLYO01000077.1"/>
</dbReference>
<protein>
    <recommendedName>
        <fullName evidence="9">Major facilitator superfamily (MFS) profile domain-containing protein</fullName>
    </recommendedName>
</protein>
<feature type="transmembrane region" description="Helical" evidence="8">
    <location>
        <begin position="356"/>
        <end position="376"/>
    </location>
</feature>
<accession>A0A1S2PGS8</accession>
<sequence length="447" mass="45503">MGLLRSRFAYGYGRLWAATTASGVGDGTRTAALALYAATLTHDPFAVALVAVAGKLPWTCVGPFAGALVDRLDRWRTLWICDVARALVTGSLVLVILTGQAGVTVLAVVSFVLTSITTLAENLSQAVVSDVVGDGSLESANSRLMGGQLVSSEFLGAPLGTALFALGHPVPFALDTLSFAVSAVLVCSVRLPGARPATPGDGGLTARAVVSETAEGIRWLWRHRVLRTVCVLVGALNFAVVAVLGIAVLYALNVLHISQRAYGMLLVVLAVGGLAGALLAPLVTRALGRARTLQLALALCPLPFLIAGTTSHPLLAAGALAFVGAAISLATVVTTSLRQALVPADLFGRVNGGYRFVVNGVSPLGGLAGGALAGVAGLRAPFLFAAALLAAATVTALLRLSPAALDAAGQDAGDERGEHTVTRPPRAAHATRADAAAGERTEAPERT</sequence>
<feature type="domain" description="Major facilitator superfamily (MFS) profile" evidence="9">
    <location>
        <begin position="223"/>
        <end position="447"/>
    </location>
</feature>
<keyword evidence="3" id="KW-1003">Cell membrane</keyword>
<dbReference type="InterPro" id="IPR010290">
    <property type="entry name" value="TM_effector"/>
</dbReference>
<dbReference type="InterPro" id="IPR020846">
    <property type="entry name" value="MFS_dom"/>
</dbReference>
<dbReference type="InterPro" id="IPR036259">
    <property type="entry name" value="MFS_trans_sf"/>
</dbReference>
<keyword evidence="6 8" id="KW-0472">Membrane</keyword>
<evidence type="ECO:0000256" key="1">
    <source>
        <dbReference type="ARBA" id="ARBA00004651"/>
    </source>
</evidence>
<dbReference type="OrthoDB" id="145388at2"/>
<feature type="transmembrane region" description="Helical" evidence="8">
    <location>
        <begin position="262"/>
        <end position="283"/>
    </location>
</feature>
<feature type="transmembrane region" description="Helical" evidence="8">
    <location>
        <begin position="314"/>
        <end position="335"/>
    </location>
</feature>
<evidence type="ECO:0000256" key="6">
    <source>
        <dbReference type="ARBA" id="ARBA00023136"/>
    </source>
</evidence>
<evidence type="ECO:0000259" key="9">
    <source>
        <dbReference type="PROSITE" id="PS50850"/>
    </source>
</evidence>
<evidence type="ECO:0000256" key="5">
    <source>
        <dbReference type="ARBA" id="ARBA00022989"/>
    </source>
</evidence>
<evidence type="ECO:0000313" key="10">
    <source>
        <dbReference type="EMBL" id="OIJ92991.1"/>
    </source>
</evidence>
<evidence type="ECO:0000256" key="8">
    <source>
        <dbReference type="SAM" id="Phobius"/>
    </source>
</evidence>
<dbReference type="PROSITE" id="PS50850">
    <property type="entry name" value="MFS"/>
    <property type="match status" value="1"/>
</dbReference>
<dbReference type="CDD" id="cd06173">
    <property type="entry name" value="MFS_MefA_like"/>
    <property type="match status" value="1"/>
</dbReference>
<feature type="compositionally biased region" description="Basic and acidic residues" evidence="7">
    <location>
        <begin position="437"/>
        <end position="447"/>
    </location>
</feature>
<feature type="compositionally biased region" description="Low complexity" evidence="7">
    <location>
        <begin position="422"/>
        <end position="436"/>
    </location>
</feature>
<dbReference type="SUPFAM" id="SSF103473">
    <property type="entry name" value="MFS general substrate transporter"/>
    <property type="match status" value="1"/>
</dbReference>
<name>A0A1S2PGS8_9ACTN</name>
<evidence type="ECO:0000256" key="2">
    <source>
        <dbReference type="ARBA" id="ARBA00022448"/>
    </source>
</evidence>
<keyword evidence="2" id="KW-0813">Transport</keyword>
<reference evidence="10 11" key="1">
    <citation type="submission" date="2016-10" db="EMBL/GenBank/DDBJ databases">
        <title>Genome sequence of Streptomyces sp. MUSC 1.</title>
        <authorList>
            <person name="Lee L.-H."/>
            <person name="Ser H.-L."/>
            <person name="Law J.W.-F."/>
        </authorList>
    </citation>
    <scope>NUCLEOTIDE SEQUENCE [LARGE SCALE GENOMIC DNA]</scope>
    <source>
        <strain evidence="10 11">MUSC 1</strain>
    </source>
</reference>
<proteinExistence type="predicted"/>
<dbReference type="PANTHER" id="PTHR23513:SF6">
    <property type="entry name" value="MAJOR FACILITATOR SUPERFAMILY ASSOCIATED DOMAIN-CONTAINING PROTEIN"/>
    <property type="match status" value="1"/>
</dbReference>
<evidence type="ECO:0000256" key="7">
    <source>
        <dbReference type="SAM" id="MobiDB-lite"/>
    </source>
</evidence>
<dbReference type="PANTHER" id="PTHR23513">
    <property type="entry name" value="INTEGRAL MEMBRANE EFFLUX PROTEIN-RELATED"/>
    <property type="match status" value="1"/>
</dbReference>
<dbReference type="Pfam" id="PF05977">
    <property type="entry name" value="MFS_3"/>
    <property type="match status" value="1"/>
</dbReference>
<dbReference type="Proteomes" id="UP000179642">
    <property type="component" value="Unassembled WGS sequence"/>
</dbReference>
<evidence type="ECO:0000313" key="11">
    <source>
        <dbReference type="Proteomes" id="UP000179642"/>
    </source>
</evidence>
<dbReference type="AlphaFoldDB" id="A0A1S2PGS8"/>
<comment type="caution">
    <text evidence="10">The sequence shown here is derived from an EMBL/GenBank/DDBJ whole genome shotgun (WGS) entry which is preliminary data.</text>
</comment>
<feature type="transmembrane region" description="Helical" evidence="8">
    <location>
        <begin position="225"/>
        <end position="250"/>
    </location>
</feature>
<dbReference type="GO" id="GO:0005886">
    <property type="term" value="C:plasma membrane"/>
    <property type="evidence" value="ECO:0007669"/>
    <property type="project" value="UniProtKB-SubCell"/>
</dbReference>
<dbReference type="GO" id="GO:0022857">
    <property type="term" value="F:transmembrane transporter activity"/>
    <property type="evidence" value="ECO:0007669"/>
    <property type="project" value="InterPro"/>
</dbReference>